<dbReference type="GO" id="GO:0007166">
    <property type="term" value="P:cell surface receptor signaling pathway"/>
    <property type="evidence" value="ECO:0007669"/>
    <property type="project" value="InterPro"/>
</dbReference>
<evidence type="ECO:0000256" key="5">
    <source>
        <dbReference type="ARBA" id="ARBA00023157"/>
    </source>
</evidence>
<dbReference type="PROSITE" id="PS50221">
    <property type="entry name" value="GAIN_B"/>
    <property type="match status" value="1"/>
</dbReference>
<evidence type="ECO:0000256" key="3">
    <source>
        <dbReference type="ARBA" id="ARBA00022989"/>
    </source>
</evidence>
<dbReference type="PANTHER" id="PTHR12011:SF347">
    <property type="entry name" value="FI21270P1-RELATED"/>
    <property type="match status" value="1"/>
</dbReference>
<feature type="domain" description="GAIN-B" evidence="7">
    <location>
        <begin position="1"/>
        <end position="43"/>
    </location>
</feature>
<evidence type="ECO:0000259" key="7">
    <source>
        <dbReference type="PROSITE" id="PS50221"/>
    </source>
</evidence>
<feature type="domain" description="G-protein coupled receptors family 2 profile 2" evidence="8">
    <location>
        <begin position="52"/>
        <end position="297"/>
    </location>
</feature>
<evidence type="ECO:0000256" key="6">
    <source>
        <dbReference type="SAM" id="Phobius"/>
    </source>
</evidence>
<dbReference type="Proteomes" id="UP000678499">
    <property type="component" value="Unassembled WGS sequence"/>
</dbReference>
<dbReference type="EMBL" id="OA883171">
    <property type="protein sequence ID" value="CAD7278161.1"/>
    <property type="molecule type" value="Genomic_DNA"/>
</dbReference>
<dbReference type="PANTHER" id="PTHR12011">
    <property type="entry name" value="ADHESION G-PROTEIN COUPLED RECEPTOR"/>
    <property type="match status" value="1"/>
</dbReference>
<sequence>MFFFFSGWSTDGCRAEFWNSTHTQCSCDHLTPFAVLVDVNDVTLEHGHFVALTVITIVGCVVSIVALVAAVLTFAFMPSLKARCDRTTIHKNLCICLLVAEVIFLAGIDATSHRVLCGVVAGLLHYFFLAAFCWMFCEGFQIYVLLVEVFQSERKRVGLYYWASYGLPLVVVGAAAAVDAESYGTPAHCWLRTDNYFAMSFFGPVLLVIACNLVFLAMGVFVVCRHFSVSASSKEQTRLSAHGQRLQGALAMVVLLGLTWTFGFMHVNEKTFVMAYVFTILNSLQGFFIFYFTCLRNEKSEDNIAVSREKMALFIAAV</sequence>
<feature type="transmembrane region" description="Helical" evidence="6">
    <location>
        <begin position="159"/>
        <end position="178"/>
    </location>
</feature>
<dbReference type="InterPro" id="IPR000832">
    <property type="entry name" value="GPCR_2_secretin-like"/>
</dbReference>
<comment type="subcellular location">
    <subcellularLocation>
        <location evidence="1">Membrane</location>
        <topology evidence="1">Multi-pass membrane protein</topology>
    </subcellularLocation>
</comment>
<dbReference type="Pfam" id="PF01825">
    <property type="entry name" value="GPS"/>
    <property type="match status" value="1"/>
</dbReference>
<keyword evidence="5" id="KW-1015">Disulfide bond</keyword>
<proteinExistence type="predicted"/>
<keyword evidence="10" id="KW-1185">Reference proteome</keyword>
<keyword evidence="3 6" id="KW-1133">Transmembrane helix</keyword>
<dbReference type="Gene3D" id="1.20.1070.10">
    <property type="entry name" value="Rhodopsin 7-helix transmembrane proteins"/>
    <property type="match status" value="1"/>
</dbReference>
<dbReference type="InterPro" id="IPR046338">
    <property type="entry name" value="GAIN_dom_sf"/>
</dbReference>
<dbReference type="Pfam" id="PF00002">
    <property type="entry name" value="7tm_2"/>
    <property type="match status" value="1"/>
</dbReference>
<evidence type="ECO:0000313" key="10">
    <source>
        <dbReference type="Proteomes" id="UP000678499"/>
    </source>
</evidence>
<dbReference type="InterPro" id="IPR017981">
    <property type="entry name" value="GPCR_2-like_7TM"/>
</dbReference>
<evidence type="ECO:0000256" key="4">
    <source>
        <dbReference type="ARBA" id="ARBA00023136"/>
    </source>
</evidence>
<keyword evidence="2 6" id="KW-0812">Transmembrane</keyword>
<evidence type="ECO:0000256" key="1">
    <source>
        <dbReference type="ARBA" id="ARBA00004141"/>
    </source>
</evidence>
<name>A0A7R9BQI1_9CRUS</name>
<dbReference type="OrthoDB" id="1100386at2759"/>
<dbReference type="PRINTS" id="PR00249">
    <property type="entry name" value="GPCRSECRETIN"/>
</dbReference>
<reference evidence="9" key="1">
    <citation type="submission" date="2020-11" db="EMBL/GenBank/DDBJ databases">
        <authorList>
            <person name="Tran Van P."/>
        </authorList>
    </citation>
    <scope>NUCLEOTIDE SEQUENCE</scope>
</reference>
<dbReference type="GO" id="GO:0004930">
    <property type="term" value="F:G protein-coupled receptor activity"/>
    <property type="evidence" value="ECO:0007669"/>
    <property type="project" value="InterPro"/>
</dbReference>
<dbReference type="Gene3D" id="2.60.220.50">
    <property type="match status" value="1"/>
</dbReference>
<dbReference type="PROSITE" id="PS50261">
    <property type="entry name" value="G_PROTEIN_RECEP_F2_4"/>
    <property type="match status" value="1"/>
</dbReference>
<evidence type="ECO:0000313" key="9">
    <source>
        <dbReference type="EMBL" id="CAD7278161.1"/>
    </source>
</evidence>
<accession>A0A7R9BQI1</accession>
<evidence type="ECO:0000256" key="2">
    <source>
        <dbReference type="ARBA" id="ARBA00022692"/>
    </source>
</evidence>
<feature type="transmembrane region" description="Helical" evidence="6">
    <location>
        <begin position="49"/>
        <end position="77"/>
    </location>
</feature>
<protein>
    <submittedName>
        <fullName evidence="9">Uncharacterized protein</fullName>
    </submittedName>
</protein>
<dbReference type="AlphaFoldDB" id="A0A7R9BQI1"/>
<dbReference type="GO" id="GO:0005886">
    <property type="term" value="C:plasma membrane"/>
    <property type="evidence" value="ECO:0007669"/>
    <property type="project" value="TreeGrafter"/>
</dbReference>
<evidence type="ECO:0000259" key="8">
    <source>
        <dbReference type="PROSITE" id="PS50261"/>
    </source>
</evidence>
<gene>
    <name evidence="9" type="ORF">NMOB1V02_LOCUS5872</name>
</gene>
<feature type="transmembrane region" description="Helical" evidence="6">
    <location>
        <begin position="245"/>
        <end position="267"/>
    </location>
</feature>
<dbReference type="EMBL" id="CAJPEX010001134">
    <property type="protein sequence ID" value="CAG0918313.1"/>
    <property type="molecule type" value="Genomic_DNA"/>
</dbReference>
<organism evidence="9">
    <name type="scientific">Notodromas monacha</name>
    <dbReference type="NCBI Taxonomy" id="399045"/>
    <lineage>
        <taxon>Eukaryota</taxon>
        <taxon>Metazoa</taxon>
        <taxon>Ecdysozoa</taxon>
        <taxon>Arthropoda</taxon>
        <taxon>Crustacea</taxon>
        <taxon>Oligostraca</taxon>
        <taxon>Ostracoda</taxon>
        <taxon>Podocopa</taxon>
        <taxon>Podocopida</taxon>
        <taxon>Cypridocopina</taxon>
        <taxon>Cypridoidea</taxon>
        <taxon>Cyprididae</taxon>
        <taxon>Notodromas</taxon>
    </lineage>
</organism>
<keyword evidence="4 6" id="KW-0472">Membrane</keyword>
<feature type="transmembrane region" description="Helical" evidence="6">
    <location>
        <begin position="273"/>
        <end position="292"/>
    </location>
</feature>
<dbReference type="SMART" id="SM00303">
    <property type="entry name" value="GPS"/>
    <property type="match status" value="1"/>
</dbReference>
<feature type="transmembrane region" description="Helical" evidence="6">
    <location>
        <begin position="198"/>
        <end position="224"/>
    </location>
</feature>
<dbReference type="InterPro" id="IPR057244">
    <property type="entry name" value="GAIN_B"/>
</dbReference>
<dbReference type="FunFam" id="1.20.1070.10:FF:000200">
    <property type="entry name" value="Adhesion G protein-coupled receptor L3"/>
    <property type="match status" value="1"/>
</dbReference>
<dbReference type="InterPro" id="IPR000203">
    <property type="entry name" value="GPS"/>
</dbReference>
<feature type="transmembrane region" description="Helical" evidence="6">
    <location>
        <begin position="89"/>
        <end position="108"/>
    </location>
</feature>
<feature type="transmembrane region" description="Helical" evidence="6">
    <location>
        <begin position="123"/>
        <end position="147"/>
    </location>
</feature>